<protein>
    <submittedName>
        <fullName evidence="1">Uncharacterized protein</fullName>
    </submittedName>
</protein>
<evidence type="ECO:0000313" key="1">
    <source>
        <dbReference type="EMBL" id="MFD1516474.1"/>
    </source>
</evidence>
<accession>A0ABW4EQX0</accession>
<dbReference type="RefSeq" id="WP_344725972.1">
    <property type="nucleotide sequence ID" value="NZ_BAAAUS010000036.1"/>
</dbReference>
<name>A0ABW4EQX0_9PSEU</name>
<comment type="caution">
    <text evidence="1">The sequence shown here is derived from an EMBL/GenBank/DDBJ whole genome shotgun (WGS) entry which is preliminary data.</text>
</comment>
<keyword evidence="2" id="KW-1185">Reference proteome</keyword>
<sequence>MADGPEMDDNDRTAAAFRAAAQAGGDLARLVGSRAEYTTSTSPSAAMAPAYSENVHLELPFGGLPAGKNLAAIGRAN</sequence>
<dbReference type="EMBL" id="JBHUCO010000002">
    <property type="protein sequence ID" value="MFD1516474.1"/>
    <property type="molecule type" value="Genomic_DNA"/>
</dbReference>
<reference evidence="2" key="1">
    <citation type="journal article" date="2019" name="Int. J. Syst. Evol. Microbiol.">
        <title>The Global Catalogue of Microorganisms (GCM) 10K type strain sequencing project: providing services to taxonomists for standard genome sequencing and annotation.</title>
        <authorList>
            <consortium name="The Broad Institute Genomics Platform"/>
            <consortium name="The Broad Institute Genome Sequencing Center for Infectious Disease"/>
            <person name="Wu L."/>
            <person name="Ma J."/>
        </authorList>
    </citation>
    <scope>NUCLEOTIDE SEQUENCE [LARGE SCALE GENOMIC DNA]</scope>
    <source>
        <strain evidence="2">CCM 7043</strain>
    </source>
</reference>
<gene>
    <name evidence="1" type="ORF">ACFSJD_03190</name>
</gene>
<proteinExistence type="predicted"/>
<evidence type="ECO:0000313" key="2">
    <source>
        <dbReference type="Proteomes" id="UP001597114"/>
    </source>
</evidence>
<dbReference type="Proteomes" id="UP001597114">
    <property type="component" value="Unassembled WGS sequence"/>
</dbReference>
<organism evidence="1 2">
    <name type="scientific">Pseudonocardia yunnanensis</name>
    <dbReference type="NCBI Taxonomy" id="58107"/>
    <lineage>
        <taxon>Bacteria</taxon>
        <taxon>Bacillati</taxon>
        <taxon>Actinomycetota</taxon>
        <taxon>Actinomycetes</taxon>
        <taxon>Pseudonocardiales</taxon>
        <taxon>Pseudonocardiaceae</taxon>
        <taxon>Pseudonocardia</taxon>
    </lineage>
</organism>